<feature type="region of interest" description="Disordered" evidence="4">
    <location>
        <begin position="1"/>
        <end position="29"/>
    </location>
</feature>
<keyword evidence="2 6" id="KW-0223">Dioxygenase</keyword>
<evidence type="ECO:0000313" key="6">
    <source>
        <dbReference type="EMBL" id="MFC6884593.1"/>
    </source>
</evidence>
<feature type="region of interest" description="Disordered" evidence="4">
    <location>
        <begin position="53"/>
        <end position="102"/>
    </location>
</feature>
<dbReference type="InterPro" id="IPR050770">
    <property type="entry name" value="Intradiol_RC_Dioxygenase"/>
</dbReference>
<dbReference type="CDD" id="cd00421">
    <property type="entry name" value="intradiol_dioxygenase"/>
    <property type="match status" value="1"/>
</dbReference>
<accession>A0ABW2CU49</accession>
<protein>
    <submittedName>
        <fullName evidence="6">Dioxygenase</fullName>
    </submittedName>
</protein>
<feature type="domain" description="Intradiol ring-cleavage dioxygenases" evidence="5">
    <location>
        <begin position="83"/>
        <end position="203"/>
    </location>
</feature>
<reference evidence="7" key="1">
    <citation type="journal article" date="2019" name="Int. J. Syst. Evol. Microbiol.">
        <title>The Global Catalogue of Microorganisms (GCM) 10K type strain sequencing project: providing services to taxonomists for standard genome sequencing and annotation.</title>
        <authorList>
            <consortium name="The Broad Institute Genomics Platform"/>
            <consortium name="The Broad Institute Genome Sequencing Center for Infectious Disease"/>
            <person name="Wu L."/>
            <person name="Ma J."/>
        </authorList>
    </citation>
    <scope>NUCLEOTIDE SEQUENCE [LARGE SCALE GENOMIC DNA]</scope>
    <source>
        <strain evidence="7">JCM 3369</strain>
    </source>
</reference>
<organism evidence="6 7">
    <name type="scientific">Actinomadura yumaensis</name>
    <dbReference type="NCBI Taxonomy" id="111807"/>
    <lineage>
        <taxon>Bacteria</taxon>
        <taxon>Bacillati</taxon>
        <taxon>Actinomycetota</taxon>
        <taxon>Actinomycetes</taxon>
        <taxon>Streptosporangiales</taxon>
        <taxon>Thermomonosporaceae</taxon>
        <taxon>Actinomadura</taxon>
    </lineage>
</organism>
<evidence type="ECO:0000313" key="7">
    <source>
        <dbReference type="Proteomes" id="UP001596380"/>
    </source>
</evidence>
<comment type="similarity">
    <text evidence="1">Belongs to the intradiol ring-cleavage dioxygenase family.</text>
</comment>
<name>A0ABW2CU49_9ACTN</name>
<evidence type="ECO:0000259" key="5">
    <source>
        <dbReference type="Pfam" id="PF00775"/>
    </source>
</evidence>
<dbReference type="Pfam" id="PF00775">
    <property type="entry name" value="Dioxygenase_C"/>
    <property type="match status" value="1"/>
</dbReference>
<feature type="compositionally biased region" description="Low complexity" evidence="4">
    <location>
        <begin position="53"/>
        <end position="64"/>
    </location>
</feature>
<dbReference type="InterPro" id="IPR015889">
    <property type="entry name" value="Intradiol_dOase_core"/>
</dbReference>
<evidence type="ECO:0000256" key="3">
    <source>
        <dbReference type="ARBA" id="ARBA00023002"/>
    </source>
</evidence>
<dbReference type="EMBL" id="JBHSXS010000028">
    <property type="protein sequence ID" value="MFC6884593.1"/>
    <property type="molecule type" value="Genomic_DNA"/>
</dbReference>
<dbReference type="Gene3D" id="2.60.130.10">
    <property type="entry name" value="Aromatic compound dioxygenase"/>
    <property type="match status" value="1"/>
</dbReference>
<dbReference type="GO" id="GO:0051213">
    <property type="term" value="F:dioxygenase activity"/>
    <property type="evidence" value="ECO:0007669"/>
    <property type="project" value="UniProtKB-KW"/>
</dbReference>
<proteinExistence type="inferred from homology"/>
<evidence type="ECO:0000256" key="1">
    <source>
        <dbReference type="ARBA" id="ARBA00007825"/>
    </source>
</evidence>
<dbReference type="PANTHER" id="PTHR33711">
    <property type="entry name" value="DIOXYGENASE, PUTATIVE (AFU_ORTHOLOGUE AFUA_2G02910)-RELATED"/>
    <property type="match status" value="1"/>
</dbReference>
<dbReference type="RefSeq" id="WP_309239539.1">
    <property type="nucleotide sequence ID" value="NZ_JBHSXS010000028.1"/>
</dbReference>
<dbReference type="PANTHER" id="PTHR33711:SF11">
    <property type="entry name" value="DIOXYGENASE"/>
    <property type="match status" value="1"/>
</dbReference>
<dbReference type="Proteomes" id="UP001596380">
    <property type="component" value="Unassembled WGS sequence"/>
</dbReference>
<evidence type="ECO:0000256" key="4">
    <source>
        <dbReference type="SAM" id="MobiDB-lite"/>
    </source>
</evidence>
<evidence type="ECO:0000256" key="2">
    <source>
        <dbReference type="ARBA" id="ARBA00022964"/>
    </source>
</evidence>
<comment type="caution">
    <text evidence="6">The sequence shown here is derived from an EMBL/GenBank/DDBJ whole genome shotgun (WGS) entry which is preliminary data.</text>
</comment>
<sequence length="229" mass="24869">MSEDEQHEEPREVPDGDPGDEQHNGMSRKNFIIAAGLSAMAVPATMGAAKADAPGRAAEAKAPALTPTPSCDDGDDPTPPQTEGPYFKRNSPERSNLVEPGMPGTKLTVSGVVYSRSCKVVANALLDFWQADTYGNYDNYGFRLRGHQFTDSAGRFSLSTIVPGLYPGRTRHIHVKVQAPYQRVLTTQLYFPGEPRNQTDTIFDPALLMNVSNGPNGRVATFDFVLTVP</sequence>
<gene>
    <name evidence="6" type="ORF">ACFQKB_32875</name>
</gene>
<keyword evidence="3" id="KW-0560">Oxidoreductase</keyword>
<dbReference type="SUPFAM" id="SSF49482">
    <property type="entry name" value="Aromatic compound dioxygenase"/>
    <property type="match status" value="1"/>
</dbReference>
<keyword evidence="7" id="KW-1185">Reference proteome</keyword>
<dbReference type="InterPro" id="IPR000627">
    <property type="entry name" value="Intradiol_dOase_C"/>
</dbReference>
<dbReference type="PROSITE" id="PS51318">
    <property type="entry name" value="TAT"/>
    <property type="match status" value="1"/>
</dbReference>
<dbReference type="InterPro" id="IPR006311">
    <property type="entry name" value="TAT_signal"/>
</dbReference>